<organism evidence="1 2">
    <name type="scientific">Heyndrickxia shackletonii</name>
    <dbReference type="NCBI Taxonomy" id="157838"/>
    <lineage>
        <taxon>Bacteria</taxon>
        <taxon>Bacillati</taxon>
        <taxon>Bacillota</taxon>
        <taxon>Bacilli</taxon>
        <taxon>Bacillales</taxon>
        <taxon>Bacillaceae</taxon>
        <taxon>Heyndrickxia</taxon>
    </lineage>
</organism>
<accession>A0A0Q3TMZ6</accession>
<proteinExistence type="predicted"/>
<reference evidence="1 2" key="1">
    <citation type="submission" date="2015-09" db="EMBL/GenBank/DDBJ databases">
        <title>Genome sequencing project for genomic taxonomy and phylogenomics of Bacillus-like bacteria.</title>
        <authorList>
            <person name="Liu B."/>
            <person name="Wang J."/>
            <person name="Zhu Y."/>
            <person name="Liu G."/>
            <person name="Chen Q."/>
            <person name="Chen Z."/>
            <person name="Lan J."/>
            <person name="Che J."/>
            <person name="Ge C."/>
            <person name="Shi H."/>
            <person name="Pan Z."/>
            <person name="Liu X."/>
        </authorList>
    </citation>
    <scope>NUCLEOTIDE SEQUENCE [LARGE SCALE GENOMIC DNA]</scope>
    <source>
        <strain evidence="1 2">LMG 18435</strain>
    </source>
</reference>
<dbReference type="Proteomes" id="UP000051888">
    <property type="component" value="Unassembled WGS sequence"/>
</dbReference>
<dbReference type="PATRIC" id="fig|157838.3.peg.1131"/>
<protein>
    <submittedName>
        <fullName evidence="1">Uncharacterized protein</fullName>
    </submittedName>
</protein>
<name>A0A0Q3TMZ6_9BACI</name>
<keyword evidence="2" id="KW-1185">Reference proteome</keyword>
<gene>
    <name evidence="1" type="ORF">AN964_05090</name>
</gene>
<evidence type="ECO:0000313" key="1">
    <source>
        <dbReference type="EMBL" id="KQL55374.1"/>
    </source>
</evidence>
<evidence type="ECO:0000313" key="2">
    <source>
        <dbReference type="Proteomes" id="UP000051888"/>
    </source>
</evidence>
<sequence length="186" mass="20864">MDKWVNSFAGNLDSEGICKIINLLFGFDLKTKTVSSASSSVSSLSVINSYLEAHEFNVTGADIRKMINEMFGINLDAIASLEKARISLFSKNQWMVRHEQDLFVVHTGDNDVDAWVYPTEYFKEHTGKIELPEELQQDLIQLGYTFNDKVGGYYYSNPTGKAVPDAFKGQTMGAIIKVIQKSYLSL</sequence>
<dbReference type="AlphaFoldDB" id="A0A0Q3TMZ6"/>
<comment type="caution">
    <text evidence="1">The sequence shown here is derived from an EMBL/GenBank/DDBJ whole genome shotgun (WGS) entry which is preliminary data.</text>
</comment>
<dbReference type="EMBL" id="LJJC01000004">
    <property type="protein sequence ID" value="KQL55374.1"/>
    <property type="molecule type" value="Genomic_DNA"/>
</dbReference>
<dbReference type="OrthoDB" id="2573403at2"/>